<dbReference type="EMBL" id="JACOQI010000002">
    <property type="protein sequence ID" value="MBC5769183.1"/>
    <property type="molecule type" value="Genomic_DNA"/>
</dbReference>
<dbReference type="PANTHER" id="PTHR34580">
    <property type="match status" value="1"/>
</dbReference>
<feature type="domain" description="WYL" evidence="1">
    <location>
        <begin position="141"/>
        <end position="212"/>
    </location>
</feature>
<dbReference type="InterPro" id="IPR026881">
    <property type="entry name" value="WYL_dom"/>
</dbReference>
<dbReference type="AlphaFoldDB" id="A0A923MGJ3"/>
<evidence type="ECO:0000259" key="2">
    <source>
        <dbReference type="Pfam" id="PF25583"/>
    </source>
</evidence>
<evidence type="ECO:0000313" key="3">
    <source>
        <dbReference type="EMBL" id="MBC5769183.1"/>
    </source>
</evidence>
<dbReference type="Pfam" id="PF13280">
    <property type="entry name" value="WYL"/>
    <property type="match status" value="1"/>
</dbReference>
<dbReference type="Proteomes" id="UP000620327">
    <property type="component" value="Unassembled WGS sequence"/>
</dbReference>
<name>A0A923MGJ3_9FIRM</name>
<dbReference type="InterPro" id="IPR057727">
    <property type="entry name" value="WCX_dom"/>
</dbReference>
<protein>
    <submittedName>
        <fullName evidence="3">WYL domain-containing protein</fullName>
    </submittedName>
</protein>
<evidence type="ECO:0000313" key="4">
    <source>
        <dbReference type="Proteomes" id="UP000620327"/>
    </source>
</evidence>
<proteinExistence type="predicted"/>
<dbReference type="RefSeq" id="WP_187013572.1">
    <property type="nucleotide sequence ID" value="NZ_JACOQI010000002.1"/>
</dbReference>
<accession>A0A923MGJ3</accession>
<dbReference type="InterPro" id="IPR051534">
    <property type="entry name" value="CBASS_pafABC_assoc_protein"/>
</dbReference>
<feature type="domain" description="WCX" evidence="2">
    <location>
        <begin position="250"/>
        <end position="308"/>
    </location>
</feature>
<comment type="caution">
    <text evidence="3">The sequence shown here is derived from an EMBL/GenBank/DDBJ whole genome shotgun (WGS) entry which is preliminary data.</text>
</comment>
<dbReference type="Pfam" id="PF25583">
    <property type="entry name" value="WCX"/>
    <property type="match status" value="1"/>
</dbReference>
<gene>
    <name evidence="3" type="ORF">H8Z83_02330</name>
</gene>
<sequence length="315" mass="36975">MLTEKANAICLLEVLKEYSDVEHILPMREIVAKMQSLYGIKIDRRTVYGAVALLIELGYDISLYEDNGVGYYLRERELEQSEVLLLTDAVYSFPFIPARQTEQLVQKLQKQLSVHQRKKYRHLTVARQGHKTGNRQVFWNIEQLDEAIAQKKKVRLGYLHYGLDKKQHETKTYTLSPYEMVYMNERYYLICVPDHAPNTRLYRIDRMKDIQILDDPRSEAVARQEAQNAVYAYVGAPERIIMYCDRAILDDVIDRFGTEVQIREHDENTFTASFTAPPRGVKFWALQYLPYVEVVEPAWLRQKIIESLGKNKYPK</sequence>
<evidence type="ECO:0000259" key="1">
    <source>
        <dbReference type="Pfam" id="PF13280"/>
    </source>
</evidence>
<dbReference type="PROSITE" id="PS52050">
    <property type="entry name" value="WYL"/>
    <property type="match status" value="1"/>
</dbReference>
<dbReference type="PANTHER" id="PTHR34580:SF1">
    <property type="entry name" value="PROTEIN PAFC"/>
    <property type="match status" value="1"/>
</dbReference>
<keyword evidence="4" id="KW-1185">Reference proteome</keyword>
<reference evidence="3" key="1">
    <citation type="submission" date="2020-08" db="EMBL/GenBank/DDBJ databases">
        <title>Genome public.</title>
        <authorList>
            <person name="Liu C."/>
            <person name="Sun Q."/>
        </authorList>
    </citation>
    <scope>NUCLEOTIDE SEQUENCE</scope>
    <source>
        <strain evidence="3">BX15</strain>
    </source>
</reference>
<organism evidence="3 4">
    <name type="scientific">Dysosmobacter segnis</name>
    <dbReference type="NCBI Taxonomy" id="2763042"/>
    <lineage>
        <taxon>Bacteria</taxon>
        <taxon>Bacillati</taxon>
        <taxon>Bacillota</taxon>
        <taxon>Clostridia</taxon>
        <taxon>Eubacteriales</taxon>
        <taxon>Oscillospiraceae</taxon>
        <taxon>Dysosmobacter</taxon>
    </lineage>
</organism>